<dbReference type="InterPro" id="IPR006620">
    <property type="entry name" value="Pro_4_hyd_alph"/>
</dbReference>
<dbReference type="RefSeq" id="WP_006616723.1">
    <property type="nucleotide sequence ID" value="NZ_BIMW01000088.1"/>
</dbReference>
<evidence type="ECO:0000259" key="7">
    <source>
        <dbReference type="PROSITE" id="PS51471"/>
    </source>
</evidence>
<comment type="caution">
    <text evidence="8">The sequence shown here is derived from an EMBL/GenBank/DDBJ whole genome shotgun (WGS) entry which is preliminary data.</text>
</comment>
<dbReference type="Proteomes" id="UP000326169">
    <property type="component" value="Unassembled WGS sequence"/>
</dbReference>
<dbReference type="Gene3D" id="2.60.120.620">
    <property type="entry name" value="q2cbj1_9rhob like domain"/>
    <property type="match status" value="1"/>
</dbReference>
<dbReference type="PANTHER" id="PTHR12907:SF26">
    <property type="entry name" value="HIF PROLYL HYDROXYLASE, ISOFORM C"/>
    <property type="match status" value="1"/>
</dbReference>
<dbReference type="InterPro" id="IPR051559">
    <property type="entry name" value="HIF_prolyl_hydroxylases"/>
</dbReference>
<dbReference type="EMBL" id="BIMW01000088">
    <property type="protein sequence ID" value="GCE94015.1"/>
    <property type="molecule type" value="Genomic_DNA"/>
</dbReference>
<dbReference type="InterPro" id="IPR005123">
    <property type="entry name" value="Oxoglu/Fe-dep_dioxygenase_dom"/>
</dbReference>
<keyword evidence="9" id="KW-1185">Reference proteome</keyword>
<reference evidence="8 9" key="1">
    <citation type="journal article" date="2019" name="J Genomics">
        <title>The Draft Genome of a Hydrogen-producing Cyanobacterium, Arthrospira platensis NIES-46.</title>
        <authorList>
            <person name="Suzuki S."/>
            <person name="Yamaguchi H."/>
            <person name="Kawachi M."/>
        </authorList>
    </citation>
    <scope>NUCLEOTIDE SEQUENCE [LARGE SCALE GENOMIC DNA]</scope>
    <source>
        <strain evidence="8 9">NIES-46</strain>
    </source>
</reference>
<evidence type="ECO:0000256" key="5">
    <source>
        <dbReference type="ARBA" id="ARBA00023002"/>
    </source>
</evidence>
<comment type="cofactor">
    <cofactor evidence="1">
        <name>L-ascorbate</name>
        <dbReference type="ChEBI" id="CHEBI:38290"/>
    </cofactor>
</comment>
<evidence type="ECO:0000256" key="3">
    <source>
        <dbReference type="ARBA" id="ARBA00022896"/>
    </source>
</evidence>
<dbReference type="PROSITE" id="PS51471">
    <property type="entry name" value="FE2OG_OXY"/>
    <property type="match status" value="1"/>
</dbReference>
<keyword evidence="5" id="KW-0560">Oxidoreductase</keyword>
<keyword evidence="2" id="KW-0479">Metal-binding</keyword>
<evidence type="ECO:0000256" key="1">
    <source>
        <dbReference type="ARBA" id="ARBA00001961"/>
    </source>
</evidence>
<evidence type="ECO:0000256" key="2">
    <source>
        <dbReference type="ARBA" id="ARBA00022723"/>
    </source>
</evidence>
<keyword evidence="4" id="KW-0223">Dioxygenase</keyword>
<sequence length="279" mass="32273">MNHDIFPIKNKAIASETALENLLSDSLDLVQNALNNSELSLSARVEIALKVLDLSGVYHQLNRPANPNDYPAVAESPATDTPKLLEANFIQIDNFLSPEEQAETFKIAFQNHDKFFPSGVANKEENTRKSSVLLVQNFDEYYNQIRHKILQIRPKILAQLNLPTFLVSWVEMQMTAHNHGDYYYIHQDMDGEKIANRVLTYVYYFYEQPKPFYGGDLRIYPTYINGDSYTIGEQFVTVEPRHNSIIFFDSRMKHEVLPVFCPSGRFEDSRFTINGWIHR</sequence>
<dbReference type="GeneID" id="301682924"/>
<organism evidence="8 9">
    <name type="scientific">Limnospira platensis NIES-46</name>
    <dbReference type="NCBI Taxonomy" id="1236695"/>
    <lineage>
        <taxon>Bacteria</taxon>
        <taxon>Bacillati</taxon>
        <taxon>Cyanobacteriota</taxon>
        <taxon>Cyanophyceae</taxon>
        <taxon>Oscillatoriophycideae</taxon>
        <taxon>Oscillatoriales</taxon>
        <taxon>Sirenicapillariaceae</taxon>
        <taxon>Limnospira</taxon>
    </lineage>
</organism>
<keyword evidence="6" id="KW-0408">Iron</keyword>
<evidence type="ECO:0000313" key="8">
    <source>
        <dbReference type="EMBL" id="GCE94015.1"/>
    </source>
</evidence>
<accession>A0A5M3T6D4</accession>
<evidence type="ECO:0000256" key="6">
    <source>
        <dbReference type="ARBA" id="ARBA00023004"/>
    </source>
</evidence>
<evidence type="ECO:0000256" key="4">
    <source>
        <dbReference type="ARBA" id="ARBA00022964"/>
    </source>
</evidence>
<dbReference type="Pfam" id="PF13640">
    <property type="entry name" value="2OG-FeII_Oxy_3"/>
    <property type="match status" value="1"/>
</dbReference>
<gene>
    <name evidence="8" type="ORF">NIES46_20670</name>
</gene>
<proteinExistence type="predicted"/>
<dbReference type="PANTHER" id="PTHR12907">
    <property type="entry name" value="EGL NINE HOMOLOG-RELATED"/>
    <property type="match status" value="1"/>
</dbReference>
<dbReference type="InterPro" id="IPR044862">
    <property type="entry name" value="Pro_4_hyd_alph_FE2OG_OXY"/>
</dbReference>
<dbReference type="SMART" id="SM00702">
    <property type="entry name" value="P4Hc"/>
    <property type="match status" value="1"/>
</dbReference>
<name>A0A5M3T6D4_LIMPL</name>
<evidence type="ECO:0000313" key="9">
    <source>
        <dbReference type="Proteomes" id="UP000326169"/>
    </source>
</evidence>
<feature type="domain" description="Fe2OG dioxygenase" evidence="7">
    <location>
        <begin position="161"/>
        <end position="279"/>
    </location>
</feature>
<keyword evidence="3" id="KW-0847">Vitamin C</keyword>
<protein>
    <recommendedName>
        <fullName evidence="7">Fe2OG dioxygenase domain-containing protein</fullName>
    </recommendedName>
</protein>